<dbReference type="EMBL" id="CAEZSG010000071">
    <property type="protein sequence ID" value="CAB4537440.1"/>
    <property type="molecule type" value="Genomic_DNA"/>
</dbReference>
<feature type="domain" description="YdhG-like" evidence="1">
    <location>
        <begin position="17"/>
        <end position="110"/>
    </location>
</feature>
<evidence type="ECO:0000313" key="2">
    <source>
        <dbReference type="EMBL" id="CAB4537440.1"/>
    </source>
</evidence>
<name>A0A6J6EUJ6_9ZZZZ</name>
<gene>
    <name evidence="2" type="ORF">UFOPK1413_00557</name>
    <name evidence="3" type="ORF">UFOPK1767_00256</name>
</gene>
<reference evidence="3" key="1">
    <citation type="submission" date="2020-05" db="EMBL/GenBank/DDBJ databases">
        <authorList>
            <person name="Chiriac C."/>
            <person name="Salcher M."/>
            <person name="Ghai R."/>
            <person name="Kavagutti S V."/>
        </authorList>
    </citation>
    <scope>NUCLEOTIDE SEQUENCE</scope>
</reference>
<evidence type="ECO:0000313" key="3">
    <source>
        <dbReference type="EMBL" id="CAB4580182.1"/>
    </source>
</evidence>
<organism evidence="3">
    <name type="scientific">freshwater metagenome</name>
    <dbReference type="NCBI Taxonomy" id="449393"/>
    <lineage>
        <taxon>unclassified sequences</taxon>
        <taxon>metagenomes</taxon>
        <taxon>ecological metagenomes</taxon>
    </lineage>
</organism>
<dbReference type="EMBL" id="CAEZTZ010000018">
    <property type="protein sequence ID" value="CAB4580182.1"/>
    <property type="molecule type" value="Genomic_DNA"/>
</dbReference>
<dbReference type="Gene3D" id="3.90.1150.200">
    <property type="match status" value="1"/>
</dbReference>
<dbReference type="AlphaFoldDB" id="A0A6J6EUJ6"/>
<dbReference type="SUPFAM" id="SSF159888">
    <property type="entry name" value="YdhG-like"/>
    <property type="match status" value="1"/>
</dbReference>
<protein>
    <submittedName>
        <fullName evidence="3">Unannotated protein</fullName>
    </submittedName>
</protein>
<evidence type="ECO:0000259" key="1">
    <source>
        <dbReference type="Pfam" id="PF08818"/>
    </source>
</evidence>
<dbReference type="InterPro" id="IPR014922">
    <property type="entry name" value="YdhG-like"/>
</dbReference>
<proteinExistence type="predicted"/>
<sequence>MSAADIDAYLAAVPEPKKSTLEEMRRRILAIVPDAEQKISYQMPAFAVGGKVVAGFAAFKNHLAFLPHSGRVLSQLDRELEGFVRTLSSLHFAIDQPLSEELIATLIEAKMRVLESDGNWKRPE</sequence>
<accession>A0A6J6EUJ6</accession>
<dbReference type="Pfam" id="PF08818">
    <property type="entry name" value="DUF1801"/>
    <property type="match status" value="1"/>
</dbReference>